<evidence type="ECO:0000313" key="2">
    <source>
        <dbReference type="Proteomes" id="UP001143910"/>
    </source>
</evidence>
<reference evidence="1" key="1">
    <citation type="submission" date="2022-08" db="EMBL/GenBank/DDBJ databases">
        <title>Genome Sequence of Lecanicillium fungicola.</title>
        <authorList>
            <person name="Buettner E."/>
        </authorList>
    </citation>
    <scope>NUCLEOTIDE SEQUENCE</scope>
    <source>
        <strain evidence="1">Babe33</strain>
    </source>
</reference>
<protein>
    <submittedName>
        <fullName evidence="1">Uncharacterized protein</fullName>
    </submittedName>
</protein>
<gene>
    <name evidence="1" type="ORF">NQ176_g1287</name>
</gene>
<comment type="caution">
    <text evidence="1">The sequence shown here is derived from an EMBL/GenBank/DDBJ whole genome shotgun (WGS) entry which is preliminary data.</text>
</comment>
<dbReference type="Proteomes" id="UP001143910">
    <property type="component" value="Unassembled WGS sequence"/>
</dbReference>
<organism evidence="1 2">
    <name type="scientific">Zarea fungicola</name>
    <dbReference type="NCBI Taxonomy" id="93591"/>
    <lineage>
        <taxon>Eukaryota</taxon>
        <taxon>Fungi</taxon>
        <taxon>Dikarya</taxon>
        <taxon>Ascomycota</taxon>
        <taxon>Pezizomycotina</taxon>
        <taxon>Sordariomycetes</taxon>
        <taxon>Hypocreomycetidae</taxon>
        <taxon>Hypocreales</taxon>
        <taxon>Cordycipitaceae</taxon>
        <taxon>Zarea</taxon>
    </lineage>
</organism>
<sequence length="235" mass="25489">MENAHAAETSVVTVQDIPNGTESDAEITVRRLRMAGKKRGDKGESPEQRGRDANDQTVSTTSVTNDPLTVEEPPLPSGQQQKSAIDEGVTEVTFGHTPTQHDTCEENHGANVQRSPVDAPGETSSQDSAETCLFRPTNSPESKQRDVNVAFWEPPSEDQQDNPAVREATRKMRKWLKRKAPSADPSQSYKNESDGSTTNDNSASDDTGDTDETDAGRPSKKQKNVSLKEGSIPGI</sequence>
<dbReference type="EMBL" id="JANJQO010000068">
    <property type="protein sequence ID" value="KAJ2982590.1"/>
    <property type="molecule type" value="Genomic_DNA"/>
</dbReference>
<accession>A0ACC1NTG7</accession>
<name>A0ACC1NTG7_9HYPO</name>
<evidence type="ECO:0000313" key="1">
    <source>
        <dbReference type="EMBL" id="KAJ2982590.1"/>
    </source>
</evidence>
<proteinExistence type="predicted"/>
<keyword evidence="2" id="KW-1185">Reference proteome</keyword>